<dbReference type="GO" id="GO:0009245">
    <property type="term" value="P:lipid A biosynthetic process"/>
    <property type="evidence" value="ECO:0007669"/>
    <property type="project" value="UniProtKB-UniRule"/>
</dbReference>
<evidence type="ECO:0000256" key="11">
    <source>
        <dbReference type="HAMAP-Rule" id="MF_00392"/>
    </source>
</evidence>
<comment type="similarity">
    <text evidence="2 11">Belongs to the LpxB family.</text>
</comment>
<keyword evidence="8 11" id="KW-0808">Transferase</keyword>
<dbReference type="InterPro" id="IPR003835">
    <property type="entry name" value="Glyco_trans_19"/>
</dbReference>
<evidence type="ECO:0000313" key="12">
    <source>
        <dbReference type="EMBL" id="MDP1519490.1"/>
    </source>
</evidence>
<keyword evidence="7 11" id="KW-0328">Glycosyltransferase</keyword>
<comment type="function">
    <text evidence="1 11">Condensation of UDP-2,3-diacylglucosamine and 2,3-diacylglucosamine-1-phosphate to form lipid A disaccharide, a precursor of lipid A, a phosphorylated glycolipid that anchors the lipopolysaccharide to the outer membrane of the cell.</text>
</comment>
<sequence length="383" mass="42350">MSTPIRIGIIAGESSGDQLGAGLVKALRSRYTDALFEGIGGPKMQSEGFHSLFPMDRLSVMGLVEPLKRLPELLGIRRALYQHFLKQKFSLVIGIDSPDFNLGLELKLRRQGVRTAHYVSPSVWAWRQGRIKKIAQAVDLMITLFPFEADFYRQHGVPVACVGHPLADDIPLQPDTKAARKQLGIDEGAQVLTLMPGSRASEVEFLARLFLDTAVVCKQQIPDLQVLIPAASDERLAQLKDILMLYPELPCHLLNGQSHVAMCAADVVLLSSGTSALEAMLFKKPMVVSYRIGKWTYALISRMLKVDWVSLPNLLAKESLVPELLQDQATVEHLSDEVTALFQNQKRAHFLKQRFTELHESLCHGGSEAAAKALSDLLESPLA</sequence>
<dbReference type="GO" id="GO:0005543">
    <property type="term" value="F:phospholipid binding"/>
    <property type="evidence" value="ECO:0007669"/>
    <property type="project" value="TreeGrafter"/>
</dbReference>
<evidence type="ECO:0000256" key="10">
    <source>
        <dbReference type="ARBA" id="ARBA00048975"/>
    </source>
</evidence>
<comment type="pathway">
    <text evidence="11">Bacterial outer membrane biogenesis; LPS lipid A biosynthesis.</text>
</comment>
<dbReference type="GO" id="GO:0016020">
    <property type="term" value="C:membrane"/>
    <property type="evidence" value="ECO:0007669"/>
    <property type="project" value="GOC"/>
</dbReference>
<dbReference type="GO" id="GO:0008915">
    <property type="term" value="F:lipid-A-disaccharide synthase activity"/>
    <property type="evidence" value="ECO:0007669"/>
    <property type="project" value="UniProtKB-UniRule"/>
</dbReference>
<evidence type="ECO:0000256" key="9">
    <source>
        <dbReference type="ARBA" id="ARBA00023098"/>
    </source>
</evidence>
<dbReference type="Pfam" id="PF02684">
    <property type="entry name" value="LpxB"/>
    <property type="match status" value="1"/>
</dbReference>
<dbReference type="PANTHER" id="PTHR30372:SF4">
    <property type="entry name" value="LIPID-A-DISACCHARIDE SYNTHASE, MITOCHONDRIAL-RELATED"/>
    <property type="match status" value="1"/>
</dbReference>
<name>A0AAW8B006_9GAMM</name>
<dbReference type="NCBIfam" id="TIGR00215">
    <property type="entry name" value="lpxB"/>
    <property type="match status" value="1"/>
</dbReference>
<keyword evidence="5 11" id="KW-0444">Lipid biosynthesis</keyword>
<evidence type="ECO:0000313" key="13">
    <source>
        <dbReference type="Proteomes" id="UP001178354"/>
    </source>
</evidence>
<dbReference type="PANTHER" id="PTHR30372">
    <property type="entry name" value="LIPID-A-DISACCHARIDE SYNTHASE"/>
    <property type="match status" value="1"/>
</dbReference>
<dbReference type="Proteomes" id="UP001178354">
    <property type="component" value="Unassembled WGS sequence"/>
</dbReference>
<proteinExistence type="inferred from homology"/>
<evidence type="ECO:0000256" key="7">
    <source>
        <dbReference type="ARBA" id="ARBA00022676"/>
    </source>
</evidence>
<evidence type="ECO:0000256" key="5">
    <source>
        <dbReference type="ARBA" id="ARBA00022516"/>
    </source>
</evidence>
<keyword evidence="13" id="KW-1185">Reference proteome</keyword>
<evidence type="ECO:0000256" key="3">
    <source>
        <dbReference type="ARBA" id="ARBA00012687"/>
    </source>
</evidence>
<dbReference type="AlphaFoldDB" id="A0AAW8B006"/>
<dbReference type="SUPFAM" id="SSF53756">
    <property type="entry name" value="UDP-Glycosyltransferase/glycogen phosphorylase"/>
    <property type="match status" value="1"/>
</dbReference>
<keyword evidence="9 11" id="KW-0443">Lipid metabolism</keyword>
<evidence type="ECO:0000256" key="4">
    <source>
        <dbReference type="ARBA" id="ARBA00020902"/>
    </source>
</evidence>
<evidence type="ECO:0000256" key="8">
    <source>
        <dbReference type="ARBA" id="ARBA00022679"/>
    </source>
</evidence>
<keyword evidence="6 11" id="KW-0441">Lipid A biosynthesis</keyword>
<evidence type="ECO:0000256" key="6">
    <source>
        <dbReference type="ARBA" id="ARBA00022556"/>
    </source>
</evidence>
<gene>
    <name evidence="11 12" type="primary">lpxB</name>
    <name evidence="12" type="ORF">Q8A57_00730</name>
</gene>
<dbReference type="CDD" id="cd01635">
    <property type="entry name" value="Glycosyltransferase_GTB-type"/>
    <property type="match status" value="1"/>
</dbReference>
<dbReference type="RefSeq" id="WP_305169005.1">
    <property type="nucleotide sequence ID" value="NZ_JAUUUU010000001.1"/>
</dbReference>
<protein>
    <recommendedName>
        <fullName evidence="4 11">Lipid-A-disaccharide synthase</fullName>
        <ecNumber evidence="3 11">2.4.1.182</ecNumber>
    </recommendedName>
</protein>
<reference evidence="12" key="1">
    <citation type="journal article" date="2010" name="Int. J. Syst. Evol. Microbiol.">
        <title>Porticoccus litoralis gen. nov., sp. nov., a gammaproteobacterium isolated from the Yellow Sea.</title>
        <authorList>
            <person name="Oh H.M."/>
            <person name="Kim H."/>
            <person name="Kim K.M."/>
            <person name="Min G.S."/>
            <person name="Cho J.C."/>
        </authorList>
    </citation>
    <scope>NUCLEOTIDE SEQUENCE</scope>
    <source>
        <strain evidence="12">DSM 25064</strain>
    </source>
</reference>
<accession>A0AAW8B006</accession>
<evidence type="ECO:0000256" key="2">
    <source>
        <dbReference type="ARBA" id="ARBA00007868"/>
    </source>
</evidence>
<comment type="catalytic activity">
    <reaction evidence="10 11">
        <text>a lipid X + a UDP-2-N,3-O-bis[(3R)-3-hydroxyacyl]-alpha-D-glucosamine = a lipid A disaccharide + UDP + H(+)</text>
        <dbReference type="Rhea" id="RHEA:67828"/>
        <dbReference type="ChEBI" id="CHEBI:15378"/>
        <dbReference type="ChEBI" id="CHEBI:58223"/>
        <dbReference type="ChEBI" id="CHEBI:137748"/>
        <dbReference type="ChEBI" id="CHEBI:176338"/>
        <dbReference type="ChEBI" id="CHEBI:176343"/>
        <dbReference type="EC" id="2.4.1.182"/>
    </reaction>
</comment>
<evidence type="ECO:0000256" key="1">
    <source>
        <dbReference type="ARBA" id="ARBA00002056"/>
    </source>
</evidence>
<dbReference type="EC" id="2.4.1.182" evidence="3 11"/>
<dbReference type="HAMAP" id="MF_00392">
    <property type="entry name" value="LpxB"/>
    <property type="match status" value="1"/>
</dbReference>
<organism evidence="12 13">
    <name type="scientific">Porticoccus litoralis</name>
    <dbReference type="NCBI Taxonomy" id="434086"/>
    <lineage>
        <taxon>Bacteria</taxon>
        <taxon>Pseudomonadati</taxon>
        <taxon>Pseudomonadota</taxon>
        <taxon>Gammaproteobacteria</taxon>
        <taxon>Cellvibrionales</taxon>
        <taxon>Porticoccaceae</taxon>
        <taxon>Porticoccus</taxon>
    </lineage>
</organism>
<comment type="caution">
    <text evidence="12">The sequence shown here is derived from an EMBL/GenBank/DDBJ whole genome shotgun (WGS) entry which is preliminary data.</text>
</comment>
<reference evidence="12" key="2">
    <citation type="submission" date="2023-08" db="EMBL/GenBank/DDBJ databases">
        <authorList>
            <person name="Luo J."/>
        </authorList>
    </citation>
    <scope>NUCLEOTIDE SEQUENCE</scope>
    <source>
        <strain evidence="12">DSM 25064</strain>
    </source>
</reference>
<dbReference type="EMBL" id="JAUUUU010000001">
    <property type="protein sequence ID" value="MDP1519490.1"/>
    <property type="molecule type" value="Genomic_DNA"/>
</dbReference>